<sequence length="168" mass="17321">MFQVGVNLADAVTLTGVSAPEQSVRRTPEAGRYLLTDAIARGPAIFDTQRLDRAGGIDPTSELGRRAAAAGLHTATLDEVLCISGDSRETTLYTPAFYDGQAAGSSASATVMVPMLAALNRPSSVLDVGCGVGGWVATWLDSGADAIGVDGDYVPALSYASRGPLHRP</sequence>
<dbReference type="InterPro" id="IPR029063">
    <property type="entry name" value="SAM-dependent_MTases_sf"/>
</dbReference>
<evidence type="ECO:0008006" key="3">
    <source>
        <dbReference type="Google" id="ProtNLM"/>
    </source>
</evidence>
<dbReference type="Gene3D" id="3.40.50.150">
    <property type="entry name" value="Vaccinia Virus protein VP39"/>
    <property type="match status" value="1"/>
</dbReference>
<proteinExistence type="predicted"/>
<name>A0A1V3XEC7_MYCKA</name>
<reference evidence="1 2" key="1">
    <citation type="submission" date="2017-02" db="EMBL/GenBank/DDBJ databases">
        <title>Complete genome sequences of Mycobacterium kansasii strains isolated from rhesus macaques.</title>
        <authorList>
            <person name="Panda A."/>
            <person name="Nagaraj S."/>
            <person name="Zhao X."/>
            <person name="Tettelin H."/>
            <person name="Detolla L.J."/>
        </authorList>
    </citation>
    <scope>NUCLEOTIDE SEQUENCE [LARGE SCALE GENOMIC DNA]</scope>
    <source>
        <strain evidence="1 2">11-3469</strain>
    </source>
</reference>
<dbReference type="AlphaFoldDB" id="A0A1V3XEC7"/>
<gene>
    <name evidence="1" type="ORF">BZL29_3257</name>
</gene>
<comment type="caution">
    <text evidence="1">The sequence shown here is derived from an EMBL/GenBank/DDBJ whole genome shotgun (WGS) entry which is preliminary data.</text>
</comment>
<evidence type="ECO:0000313" key="2">
    <source>
        <dbReference type="Proteomes" id="UP000188532"/>
    </source>
</evidence>
<evidence type="ECO:0000313" key="1">
    <source>
        <dbReference type="EMBL" id="OOK76801.1"/>
    </source>
</evidence>
<dbReference type="SUPFAM" id="SSF53335">
    <property type="entry name" value="S-adenosyl-L-methionine-dependent methyltransferases"/>
    <property type="match status" value="1"/>
</dbReference>
<organism evidence="1 2">
    <name type="scientific">Mycobacterium kansasii</name>
    <dbReference type="NCBI Taxonomy" id="1768"/>
    <lineage>
        <taxon>Bacteria</taxon>
        <taxon>Bacillati</taxon>
        <taxon>Actinomycetota</taxon>
        <taxon>Actinomycetes</taxon>
        <taxon>Mycobacteriales</taxon>
        <taxon>Mycobacteriaceae</taxon>
        <taxon>Mycobacterium</taxon>
    </lineage>
</organism>
<dbReference type="Proteomes" id="UP000188532">
    <property type="component" value="Unassembled WGS sequence"/>
</dbReference>
<protein>
    <recommendedName>
        <fullName evidence="3">Methyltransferase domain protein</fullName>
    </recommendedName>
</protein>
<dbReference type="EMBL" id="MVBN01000003">
    <property type="protein sequence ID" value="OOK76801.1"/>
    <property type="molecule type" value="Genomic_DNA"/>
</dbReference>
<accession>A0A1V3XEC7</accession>